<reference evidence="2" key="2">
    <citation type="submission" date="2025-08" db="UniProtKB">
        <authorList>
            <consortium name="RefSeq"/>
        </authorList>
    </citation>
    <scope>IDENTIFICATION</scope>
    <source>
        <tissue evidence="2">Leaf</tissue>
    </source>
</reference>
<dbReference type="PANTHER" id="PTHR34676">
    <property type="entry name" value="DUF4219 DOMAIN-CONTAINING PROTEIN-RELATED"/>
    <property type="match status" value="1"/>
</dbReference>
<name>A0A1U7XLN9_NICSY</name>
<dbReference type="AlphaFoldDB" id="A0A1U7XLN9"/>
<dbReference type="RefSeq" id="XP_009791808.1">
    <property type="nucleotide sequence ID" value="XM_009793506.1"/>
</dbReference>
<sequence>MVAPPDAQEGQSTIMPPLFNRKYNSWWKEMMHDFLEGEYLELWDMVEKGPKIPMLVDDKGIPTGPKSKEKYLEEDIKGVQKNAKENKNMICGIGPDKYNRVSACRDAKVIWDAL</sequence>
<proteinExistence type="predicted"/>
<protein>
    <submittedName>
        <fullName evidence="2">Uncharacterized protein LOC104238974</fullName>
    </submittedName>
</protein>
<reference evidence="1" key="1">
    <citation type="journal article" date="2013" name="Genome Biol.">
        <title>Reference genomes and transcriptomes of Nicotiana sylvestris and Nicotiana tomentosiformis.</title>
        <authorList>
            <person name="Sierro N."/>
            <person name="Battey J.N."/>
            <person name="Ouadi S."/>
            <person name="Bovet L."/>
            <person name="Goepfert S."/>
            <person name="Bakaher N."/>
            <person name="Peitsch M.C."/>
            <person name="Ivanov N.V."/>
        </authorList>
    </citation>
    <scope>NUCLEOTIDE SEQUENCE [LARGE SCALE GENOMIC DNA]</scope>
</reference>
<dbReference type="Proteomes" id="UP000189701">
    <property type="component" value="Unplaced"/>
</dbReference>
<evidence type="ECO:0000313" key="1">
    <source>
        <dbReference type="Proteomes" id="UP000189701"/>
    </source>
</evidence>
<keyword evidence="1" id="KW-1185">Reference proteome</keyword>
<accession>A0A1U7XLN9</accession>
<dbReference type="PANTHER" id="PTHR34676:SF8">
    <property type="entry name" value="TRANSMEMBRANE PROTEIN"/>
    <property type="match status" value="1"/>
</dbReference>
<dbReference type="STRING" id="4096.A0A1U7XLN9"/>
<organism evidence="1 2">
    <name type="scientific">Nicotiana sylvestris</name>
    <name type="common">Wood tobacco</name>
    <name type="synonym">South American tobacco</name>
    <dbReference type="NCBI Taxonomy" id="4096"/>
    <lineage>
        <taxon>Eukaryota</taxon>
        <taxon>Viridiplantae</taxon>
        <taxon>Streptophyta</taxon>
        <taxon>Embryophyta</taxon>
        <taxon>Tracheophyta</taxon>
        <taxon>Spermatophyta</taxon>
        <taxon>Magnoliopsida</taxon>
        <taxon>eudicotyledons</taxon>
        <taxon>Gunneridae</taxon>
        <taxon>Pentapetalae</taxon>
        <taxon>asterids</taxon>
        <taxon>lamiids</taxon>
        <taxon>Solanales</taxon>
        <taxon>Solanaceae</taxon>
        <taxon>Nicotianoideae</taxon>
        <taxon>Nicotianeae</taxon>
        <taxon>Nicotiana</taxon>
    </lineage>
</organism>
<gene>
    <name evidence="2" type="primary">LOC104238974</name>
</gene>
<evidence type="ECO:0000313" key="2">
    <source>
        <dbReference type="RefSeq" id="XP_009791808.1"/>
    </source>
</evidence>